<gene>
    <name evidence="9" type="ORF">ACFQH9_21865</name>
</gene>
<dbReference type="RefSeq" id="WP_379568388.1">
    <property type="nucleotide sequence ID" value="NZ_JBHSQK010000059.1"/>
</dbReference>
<accession>A0ABW1IE38</accession>
<evidence type="ECO:0000256" key="7">
    <source>
        <dbReference type="SAM" id="MobiDB-lite"/>
    </source>
</evidence>
<reference evidence="10" key="1">
    <citation type="journal article" date="2019" name="Int. J. Syst. Evol. Microbiol.">
        <title>The Global Catalogue of Microorganisms (GCM) 10K type strain sequencing project: providing services to taxonomists for standard genome sequencing and annotation.</title>
        <authorList>
            <consortium name="The Broad Institute Genomics Platform"/>
            <consortium name="The Broad Institute Genome Sequencing Center for Infectious Disease"/>
            <person name="Wu L."/>
            <person name="Ma J."/>
        </authorList>
    </citation>
    <scope>NUCLEOTIDE SEQUENCE [LARGE SCALE GENOMIC DNA]</scope>
    <source>
        <strain evidence="10">CGMCC 4.7397</strain>
    </source>
</reference>
<keyword evidence="3" id="KW-1003">Cell membrane</keyword>
<evidence type="ECO:0000256" key="4">
    <source>
        <dbReference type="ARBA" id="ARBA00022692"/>
    </source>
</evidence>
<evidence type="ECO:0000256" key="2">
    <source>
        <dbReference type="ARBA" id="ARBA00006679"/>
    </source>
</evidence>
<evidence type="ECO:0000256" key="5">
    <source>
        <dbReference type="ARBA" id="ARBA00022989"/>
    </source>
</evidence>
<dbReference type="EMBL" id="JBHSQK010000059">
    <property type="protein sequence ID" value="MFC5950921.1"/>
    <property type="molecule type" value="Genomic_DNA"/>
</dbReference>
<keyword evidence="6 8" id="KW-0472">Membrane</keyword>
<comment type="caution">
    <text evidence="9">The sequence shown here is derived from an EMBL/GenBank/DDBJ whole genome shotgun (WGS) entry which is preliminary data.</text>
</comment>
<feature type="transmembrane region" description="Helical" evidence="8">
    <location>
        <begin position="111"/>
        <end position="132"/>
    </location>
</feature>
<comment type="similarity">
    <text evidence="2">Belongs to the DoxX family.</text>
</comment>
<feature type="transmembrane region" description="Helical" evidence="8">
    <location>
        <begin position="12"/>
        <end position="31"/>
    </location>
</feature>
<feature type="transmembrane region" description="Helical" evidence="8">
    <location>
        <begin position="80"/>
        <end position="99"/>
    </location>
</feature>
<feature type="transmembrane region" description="Helical" evidence="8">
    <location>
        <begin position="51"/>
        <end position="73"/>
    </location>
</feature>
<name>A0ABW1IE38_9PSEU</name>
<proteinExistence type="inferred from homology"/>
<feature type="compositionally biased region" description="Basic and acidic residues" evidence="7">
    <location>
        <begin position="176"/>
        <end position="186"/>
    </location>
</feature>
<feature type="compositionally biased region" description="Low complexity" evidence="7">
    <location>
        <begin position="187"/>
        <end position="206"/>
    </location>
</feature>
<evidence type="ECO:0000256" key="3">
    <source>
        <dbReference type="ARBA" id="ARBA00022475"/>
    </source>
</evidence>
<dbReference type="InterPro" id="IPR051907">
    <property type="entry name" value="DoxX-like_oxidoreductase"/>
</dbReference>
<dbReference type="InterPro" id="IPR032808">
    <property type="entry name" value="DoxX"/>
</dbReference>
<evidence type="ECO:0000313" key="10">
    <source>
        <dbReference type="Proteomes" id="UP001596119"/>
    </source>
</evidence>
<dbReference type="PANTHER" id="PTHR33452">
    <property type="entry name" value="OXIDOREDUCTASE CATD-RELATED"/>
    <property type="match status" value="1"/>
</dbReference>
<keyword evidence="5 8" id="KW-1133">Transmembrane helix</keyword>
<dbReference type="Proteomes" id="UP001596119">
    <property type="component" value="Unassembled WGS sequence"/>
</dbReference>
<keyword evidence="10" id="KW-1185">Reference proteome</keyword>
<dbReference type="Pfam" id="PF07681">
    <property type="entry name" value="DoxX"/>
    <property type="match status" value="1"/>
</dbReference>
<evidence type="ECO:0000256" key="6">
    <source>
        <dbReference type="ARBA" id="ARBA00023136"/>
    </source>
</evidence>
<evidence type="ECO:0000313" key="9">
    <source>
        <dbReference type="EMBL" id="MFC5950921.1"/>
    </source>
</evidence>
<organism evidence="9 10">
    <name type="scientific">Pseudonocardia lutea</name>
    <dbReference type="NCBI Taxonomy" id="2172015"/>
    <lineage>
        <taxon>Bacteria</taxon>
        <taxon>Bacillati</taxon>
        <taxon>Actinomycetota</taxon>
        <taxon>Actinomycetes</taxon>
        <taxon>Pseudonocardiales</taxon>
        <taxon>Pseudonocardiaceae</taxon>
        <taxon>Pseudonocardia</taxon>
    </lineage>
</organism>
<keyword evidence="4 8" id="KW-0812">Transmembrane</keyword>
<feature type="region of interest" description="Disordered" evidence="7">
    <location>
        <begin position="167"/>
        <end position="286"/>
    </location>
</feature>
<protein>
    <submittedName>
        <fullName evidence="9">DoxX family membrane protein</fullName>
    </submittedName>
</protein>
<evidence type="ECO:0000256" key="8">
    <source>
        <dbReference type="SAM" id="Phobius"/>
    </source>
</evidence>
<evidence type="ECO:0000256" key="1">
    <source>
        <dbReference type="ARBA" id="ARBA00004651"/>
    </source>
</evidence>
<dbReference type="PANTHER" id="PTHR33452:SF1">
    <property type="entry name" value="INNER MEMBRANE PROTEIN YPHA-RELATED"/>
    <property type="match status" value="1"/>
</dbReference>
<comment type="subcellular location">
    <subcellularLocation>
        <location evidence="1">Cell membrane</location>
        <topology evidence="1">Multi-pass membrane protein</topology>
    </subcellularLocation>
</comment>
<sequence>MLTRSLPEPAKHLLILLARLTVAFVMLAHVWDTFGVKGFGTATDQFTNFGIPLAIVATAFTLVVELIGSILLAVGIFVPWASGAMAFVMLGAIYFVHAPHGVFVKNNGWELVALIAALVLAIAAFGPGRYSLDHLLFERKRRGEVPAPVDVSSDPAGVPIAPAPAAFAARPAPSQRWDEPRWDEQQRYAAPAPARRWEAEASAEQAPQHVRVSAPRSYSLWDDPAAGPQGSAVDAPAPRRVPSAYANSPAQPARHTAAVPPADRPVDYADYADPQAHLDPTHREQH</sequence>